<evidence type="ECO:0000256" key="5">
    <source>
        <dbReference type="ARBA" id="ARBA00022827"/>
    </source>
</evidence>
<sequence length="320" mass="35704">MHITEYLQNRKKTLVSLEITPPEKGHSIQSIYQAVDLLKPYNPSFINVTYHQQSIVYEEVDEVIKKIPRRKKPGTVGICAALANKYQIETVPHLICGGFNKYETEDALIDFHYLGFTNLFALRGDPPPGIGEFEPEKDGHRYASELVEQVANLNKGKYLEELDVADPTNFCIGVAGYPEKHYEAPNLDEDIRHLKEKIARGASYIITQMVFSAEIFKNYLDRVRAEGINVPVIPGVKVIASPRQLTAIPRDFHVNLPQGLVERILSAPDPASARWAGVDFATGLCAGLYEQKVPCLHFYTMGKGQAVAGVLSNLKQKGII</sequence>
<comment type="catalytic activity">
    <reaction evidence="7">
        <text>(6S)-5-methyl-5,6,7,8-tetrahydrofolate + NAD(+) = (6R)-5,10-methylene-5,6,7,8-tetrahydrofolate + NADH + H(+)</text>
        <dbReference type="Rhea" id="RHEA:19821"/>
        <dbReference type="ChEBI" id="CHEBI:15378"/>
        <dbReference type="ChEBI" id="CHEBI:15636"/>
        <dbReference type="ChEBI" id="CHEBI:18608"/>
        <dbReference type="ChEBI" id="CHEBI:57540"/>
        <dbReference type="ChEBI" id="CHEBI:57945"/>
        <dbReference type="EC" id="1.5.1.54"/>
    </reaction>
    <physiologicalReaction direction="right-to-left" evidence="7">
        <dbReference type="Rhea" id="RHEA:19823"/>
    </physiologicalReaction>
</comment>
<dbReference type="GO" id="GO:0005829">
    <property type="term" value="C:cytosol"/>
    <property type="evidence" value="ECO:0007669"/>
    <property type="project" value="TreeGrafter"/>
</dbReference>
<keyword evidence="5 8" id="KW-0274">FAD</keyword>
<keyword evidence="4 8" id="KW-0285">Flavoprotein</keyword>
<gene>
    <name evidence="9" type="ORF">HY768_08470</name>
</gene>
<evidence type="ECO:0000256" key="3">
    <source>
        <dbReference type="ARBA" id="ARBA00006743"/>
    </source>
</evidence>
<comment type="cofactor">
    <cofactor evidence="1 8">
        <name>FAD</name>
        <dbReference type="ChEBI" id="CHEBI:57692"/>
    </cofactor>
</comment>
<dbReference type="CDD" id="cd00537">
    <property type="entry name" value="MTHFR"/>
    <property type="match status" value="1"/>
</dbReference>
<dbReference type="InterPro" id="IPR029041">
    <property type="entry name" value="FAD-linked_oxidoreductase-like"/>
</dbReference>
<dbReference type="GO" id="GO:0071949">
    <property type="term" value="F:FAD binding"/>
    <property type="evidence" value="ECO:0007669"/>
    <property type="project" value="TreeGrafter"/>
</dbReference>
<evidence type="ECO:0000256" key="7">
    <source>
        <dbReference type="ARBA" id="ARBA00048628"/>
    </source>
</evidence>
<organism evidence="9 10">
    <name type="scientific">candidate division TA06 bacterium</name>
    <dbReference type="NCBI Taxonomy" id="2250710"/>
    <lineage>
        <taxon>Bacteria</taxon>
        <taxon>Bacteria division TA06</taxon>
    </lineage>
</organism>
<dbReference type="Gene3D" id="3.20.20.220">
    <property type="match status" value="1"/>
</dbReference>
<comment type="caution">
    <text evidence="9">The sequence shown here is derived from an EMBL/GenBank/DDBJ whole genome shotgun (WGS) entry which is preliminary data.</text>
</comment>
<evidence type="ECO:0000256" key="1">
    <source>
        <dbReference type="ARBA" id="ARBA00001974"/>
    </source>
</evidence>
<dbReference type="AlphaFoldDB" id="A0A933I9U2"/>
<keyword evidence="6 8" id="KW-0560">Oxidoreductase</keyword>
<evidence type="ECO:0000256" key="6">
    <source>
        <dbReference type="ARBA" id="ARBA00023002"/>
    </source>
</evidence>
<evidence type="ECO:0000256" key="2">
    <source>
        <dbReference type="ARBA" id="ARBA00004777"/>
    </source>
</evidence>
<evidence type="ECO:0000313" key="9">
    <source>
        <dbReference type="EMBL" id="MBI4727237.1"/>
    </source>
</evidence>
<evidence type="ECO:0000256" key="8">
    <source>
        <dbReference type="RuleBase" id="RU003862"/>
    </source>
</evidence>
<dbReference type="GO" id="GO:0035999">
    <property type="term" value="P:tetrahydrofolate interconversion"/>
    <property type="evidence" value="ECO:0007669"/>
    <property type="project" value="TreeGrafter"/>
</dbReference>
<evidence type="ECO:0000313" key="10">
    <source>
        <dbReference type="Proteomes" id="UP000736328"/>
    </source>
</evidence>
<dbReference type="GO" id="GO:0009086">
    <property type="term" value="P:methionine biosynthetic process"/>
    <property type="evidence" value="ECO:0007669"/>
    <property type="project" value="TreeGrafter"/>
</dbReference>
<dbReference type="Proteomes" id="UP000736328">
    <property type="component" value="Unassembled WGS sequence"/>
</dbReference>
<dbReference type="GO" id="GO:0106312">
    <property type="term" value="F:methylenetetrahydrofolate reductase (NADH) activity"/>
    <property type="evidence" value="ECO:0007669"/>
    <property type="project" value="UniProtKB-EC"/>
</dbReference>
<reference evidence="9" key="1">
    <citation type="submission" date="2020-07" db="EMBL/GenBank/DDBJ databases">
        <title>Huge and variable diversity of episymbiotic CPR bacteria and DPANN archaea in groundwater ecosystems.</title>
        <authorList>
            <person name="He C.Y."/>
            <person name="Keren R."/>
            <person name="Whittaker M."/>
            <person name="Farag I.F."/>
            <person name="Doudna J."/>
            <person name="Cate J.H.D."/>
            <person name="Banfield J.F."/>
        </authorList>
    </citation>
    <scope>NUCLEOTIDE SEQUENCE</scope>
    <source>
        <strain evidence="9">NC_groundwater_1520_Pr4_B-0.1um_53_5</strain>
    </source>
</reference>
<protein>
    <recommendedName>
        <fullName evidence="8">Methylenetetrahydrofolate reductase</fullName>
    </recommendedName>
</protein>
<dbReference type="InterPro" id="IPR003171">
    <property type="entry name" value="Mehydrof_redctse-like"/>
</dbReference>
<proteinExistence type="inferred from homology"/>
<evidence type="ECO:0000256" key="4">
    <source>
        <dbReference type="ARBA" id="ARBA00022630"/>
    </source>
</evidence>
<dbReference type="SUPFAM" id="SSF51730">
    <property type="entry name" value="FAD-linked oxidoreductase"/>
    <property type="match status" value="1"/>
</dbReference>
<accession>A0A933I9U2</accession>
<dbReference type="PANTHER" id="PTHR45754">
    <property type="entry name" value="METHYLENETETRAHYDROFOLATE REDUCTASE"/>
    <property type="match status" value="1"/>
</dbReference>
<dbReference type="Pfam" id="PF02219">
    <property type="entry name" value="MTHFR"/>
    <property type="match status" value="1"/>
</dbReference>
<comment type="similarity">
    <text evidence="3 8">Belongs to the methylenetetrahydrofolate reductase family.</text>
</comment>
<dbReference type="EMBL" id="JACQXR010000111">
    <property type="protein sequence ID" value="MBI4727237.1"/>
    <property type="molecule type" value="Genomic_DNA"/>
</dbReference>
<comment type="pathway">
    <text evidence="2 8">One-carbon metabolism; tetrahydrofolate interconversion.</text>
</comment>
<dbReference type="PANTHER" id="PTHR45754:SF3">
    <property type="entry name" value="METHYLENETETRAHYDROFOLATE REDUCTASE (NADPH)"/>
    <property type="match status" value="1"/>
</dbReference>
<name>A0A933I9U2_UNCT6</name>